<dbReference type="PANTHER" id="PTHR35176:SF11">
    <property type="entry name" value="PYRIDOXAMINE 5'-PHOSPHATE OXIDASE FAMILY PROTEIN"/>
    <property type="match status" value="1"/>
</dbReference>
<gene>
    <name evidence="2" type="ORF">NFRAN_2267</name>
</gene>
<dbReference type="GO" id="GO:0005829">
    <property type="term" value="C:cytosol"/>
    <property type="evidence" value="ECO:0007669"/>
    <property type="project" value="TreeGrafter"/>
</dbReference>
<dbReference type="GO" id="GO:0016627">
    <property type="term" value="F:oxidoreductase activity, acting on the CH-CH group of donors"/>
    <property type="evidence" value="ECO:0007669"/>
    <property type="project" value="TreeGrafter"/>
</dbReference>
<dbReference type="PANTHER" id="PTHR35176">
    <property type="entry name" value="HEME OXYGENASE HI_0854-RELATED"/>
    <property type="match status" value="1"/>
</dbReference>
<proteinExistence type="predicted"/>
<dbReference type="InterPro" id="IPR019965">
    <property type="entry name" value="PPOX_F420-dep_Rv2061_put"/>
</dbReference>
<dbReference type="InterPro" id="IPR052019">
    <property type="entry name" value="F420H2_bilvrd_red/Heme_oxyg"/>
</dbReference>
<evidence type="ECO:0008006" key="4">
    <source>
        <dbReference type="Google" id="ProtNLM"/>
    </source>
</evidence>
<protein>
    <recommendedName>
        <fullName evidence="4">Pyridoxamine 5'-phosphate oxidase</fullName>
    </recommendedName>
</protein>
<accession>A0A484IEL7</accession>
<keyword evidence="1" id="KW-0560">Oxidoreductase</keyword>
<dbReference type="GO" id="GO:0070967">
    <property type="term" value="F:coenzyme F420 binding"/>
    <property type="evidence" value="ECO:0007669"/>
    <property type="project" value="TreeGrafter"/>
</dbReference>
<dbReference type="Proteomes" id="UP000294299">
    <property type="component" value="Chromosome NFRAN"/>
</dbReference>
<reference evidence="2 3" key="1">
    <citation type="submission" date="2019-02" db="EMBL/GenBank/DDBJ databases">
        <authorList>
            <person name="Lehtovirta-Morley E L."/>
        </authorList>
    </citation>
    <scope>NUCLEOTIDE SEQUENCE [LARGE SCALE GENOMIC DNA]</scope>
    <source>
        <strain evidence="2">NFRAN1</strain>
    </source>
</reference>
<dbReference type="SUPFAM" id="SSF50475">
    <property type="entry name" value="FMN-binding split barrel"/>
    <property type="match status" value="1"/>
</dbReference>
<dbReference type="InterPro" id="IPR012349">
    <property type="entry name" value="Split_barrel_FMN-bd"/>
</dbReference>
<dbReference type="KEGG" id="nfn:NFRAN_2267"/>
<dbReference type="AlphaFoldDB" id="A0A484IEL7"/>
<dbReference type="NCBIfam" id="TIGR03666">
    <property type="entry name" value="Rv2061_F420"/>
    <property type="match status" value="1"/>
</dbReference>
<evidence type="ECO:0000313" key="2">
    <source>
        <dbReference type="EMBL" id="VFJ14589.1"/>
    </source>
</evidence>
<keyword evidence="3" id="KW-1185">Reference proteome</keyword>
<dbReference type="EMBL" id="LR216287">
    <property type="protein sequence ID" value="VFJ14589.1"/>
    <property type="molecule type" value="Genomic_DNA"/>
</dbReference>
<dbReference type="Gene3D" id="2.30.110.10">
    <property type="entry name" value="Electron Transport, Fmn-binding Protein, Chain A"/>
    <property type="match status" value="1"/>
</dbReference>
<name>A0A484IEL7_9ARCH</name>
<evidence type="ECO:0000256" key="1">
    <source>
        <dbReference type="ARBA" id="ARBA00023002"/>
    </source>
</evidence>
<organism evidence="2 3">
    <name type="scientific">Candidatus Nitrosocosmicus franklandianus</name>
    <dbReference type="NCBI Taxonomy" id="1798806"/>
    <lineage>
        <taxon>Archaea</taxon>
        <taxon>Nitrososphaerota</taxon>
        <taxon>Nitrososphaeria</taxon>
        <taxon>Nitrososphaerales</taxon>
        <taxon>Nitrososphaeraceae</taxon>
        <taxon>Candidatus Nitrosocosmicus</taxon>
    </lineage>
</organism>
<evidence type="ECO:0000313" key="3">
    <source>
        <dbReference type="Proteomes" id="UP000294299"/>
    </source>
</evidence>
<dbReference type="GeneID" id="39421495"/>
<dbReference type="RefSeq" id="WP_134484751.1">
    <property type="nucleotide sequence ID" value="NZ_LR216287.1"/>
</dbReference>
<sequence>MNVENFPFENASYINLETYRKNKQGVRTPVWFVSKNDNIYVVTRENTGKVKRIRNNNEVKIAKCDFRGKVKGPWITARAHIIEQESKEILELRNKKYGFKAKLANLFTLTKGNYVVIAIQI</sequence>